<proteinExistence type="predicted"/>
<comment type="caution">
    <text evidence="7">The sequence shown here is derived from an EMBL/GenBank/DDBJ whole genome shotgun (WGS) entry which is preliminary data.</text>
</comment>
<dbReference type="PANTHER" id="PTHR10465:SF0">
    <property type="entry name" value="SARCALUMENIN"/>
    <property type="match status" value="1"/>
</dbReference>
<dbReference type="Proteomes" id="UP000238762">
    <property type="component" value="Unassembled WGS sequence"/>
</dbReference>
<reference evidence="7 8" key="1">
    <citation type="submission" date="2018-02" db="EMBL/GenBank/DDBJ databases">
        <authorList>
            <person name="Cohen D.B."/>
            <person name="Kent A.D."/>
        </authorList>
    </citation>
    <scope>NUCLEOTIDE SEQUENCE [LARGE SCALE GENOMIC DNA]</scope>
    <source>
        <strain evidence="7 8">CCAP 1448/3</strain>
    </source>
</reference>
<dbReference type="GO" id="GO:0008053">
    <property type="term" value="P:mitochondrial fusion"/>
    <property type="evidence" value="ECO:0007669"/>
    <property type="project" value="TreeGrafter"/>
</dbReference>
<evidence type="ECO:0000256" key="5">
    <source>
        <dbReference type="ARBA" id="ARBA00023136"/>
    </source>
</evidence>
<dbReference type="GO" id="GO:0005525">
    <property type="term" value="F:GTP binding"/>
    <property type="evidence" value="ECO:0007669"/>
    <property type="project" value="UniProtKB-KW"/>
</dbReference>
<dbReference type="InterPro" id="IPR027094">
    <property type="entry name" value="Mitofusin_fam"/>
</dbReference>
<evidence type="ECO:0000259" key="6">
    <source>
        <dbReference type="Pfam" id="PF00350"/>
    </source>
</evidence>
<dbReference type="InterPro" id="IPR045063">
    <property type="entry name" value="Dynamin_N"/>
</dbReference>
<dbReference type="SUPFAM" id="SSF52540">
    <property type="entry name" value="P-loop containing nucleoside triphosphate hydrolases"/>
    <property type="match status" value="1"/>
</dbReference>
<dbReference type="AlphaFoldDB" id="A0A2T1C3F6"/>
<reference evidence="7 8" key="2">
    <citation type="submission" date="2018-03" db="EMBL/GenBank/DDBJ databases">
        <title>The ancient ancestry and fast evolution of plastids.</title>
        <authorList>
            <person name="Moore K.R."/>
            <person name="Magnabosco C."/>
            <person name="Momper L."/>
            <person name="Gold D.A."/>
            <person name="Bosak T."/>
            <person name="Fournier G.P."/>
        </authorList>
    </citation>
    <scope>NUCLEOTIDE SEQUENCE [LARGE SCALE GENOMIC DNA]</scope>
    <source>
        <strain evidence="7 8">CCAP 1448/3</strain>
    </source>
</reference>
<keyword evidence="2" id="KW-0547">Nucleotide-binding</keyword>
<keyword evidence="5" id="KW-0472">Membrane</keyword>
<keyword evidence="3" id="KW-0378">Hydrolase</keyword>
<organism evidence="7 8">
    <name type="scientific">Merismopedia glauca CCAP 1448/3</name>
    <dbReference type="NCBI Taxonomy" id="1296344"/>
    <lineage>
        <taxon>Bacteria</taxon>
        <taxon>Bacillati</taxon>
        <taxon>Cyanobacteriota</taxon>
        <taxon>Cyanophyceae</taxon>
        <taxon>Synechococcales</taxon>
        <taxon>Merismopediaceae</taxon>
        <taxon>Merismopedia</taxon>
    </lineage>
</organism>
<sequence length="542" mass="60763">MTAMGVLAFEPNSQIKQDVIALGEYLQNPHFRIAVFAPFNYGKSTLLNAWLGARLLPMDLIPTTGAAIHVKYGEQIETHITLKDGTKIVKNGTNILQEYAILDNDRRMRSDVTAVEVYYPDPWLKTGVELIDLPGTDDREAQDNLVRDRLLTADLIIQVLDARKLMTLNERENLRDWLSDRGIKTVVFAINFLNLIPSEEQQEVNRRMRFVAESFRSELPNNVSNLYRVDALPALRAKLKGDSAALATNGLTTFVSAIEQITAIQQSEKSLRLPRLLAVVEPIKQALASKITTITTELTEAKEQYQAEIEVKQKAEKIIKQAFQRSLSELESWLYLPNLLSAYQSQLATALEQSKLDDWENQQLQPKLLEYQNAIAHWVNKASEFFDKKPPAELSITLPKPPEIPLPKSPNTPNKSSDVDLTPVAIATGLGWLLGGPVGAAIIGGATYLIDKNSESPVKPIVTDPELIKKAASEAAKNYLTTFSNEAFPPLKEYQQIVEKWLDFQPSLEPQNTSERYHNLQLLTTLSSNLERELEILSPKIS</sequence>
<dbReference type="EMBL" id="PVWJ01000052">
    <property type="protein sequence ID" value="PSB02677.1"/>
    <property type="molecule type" value="Genomic_DNA"/>
</dbReference>
<evidence type="ECO:0000313" key="7">
    <source>
        <dbReference type="EMBL" id="PSB02677.1"/>
    </source>
</evidence>
<gene>
    <name evidence="7" type="ORF">C7B64_11920</name>
</gene>
<keyword evidence="4" id="KW-0342">GTP-binding</keyword>
<evidence type="ECO:0000256" key="1">
    <source>
        <dbReference type="ARBA" id="ARBA00004370"/>
    </source>
</evidence>
<protein>
    <submittedName>
        <fullName evidence="7">Dynamin</fullName>
    </submittedName>
</protein>
<comment type="subcellular location">
    <subcellularLocation>
        <location evidence="1">Membrane</location>
    </subcellularLocation>
</comment>
<evidence type="ECO:0000256" key="2">
    <source>
        <dbReference type="ARBA" id="ARBA00022741"/>
    </source>
</evidence>
<dbReference type="InterPro" id="IPR027417">
    <property type="entry name" value="P-loop_NTPase"/>
</dbReference>
<dbReference type="OrthoDB" id="5477114at2"/>
<dbReference type="PANTHER" id="PTHR10465">
    <property type="entry name" value="TRANSMEMBRANE GTPASE FZO1"/>
    <property type="match status" value="1"/>
</dbReference>
<dbReference type="Pfam" id="PF00350">
    <property type="entry name" value="Dynamin_N"/>
    <property type="match status" value="1"/>
</dbReference>
<accession>A0A2T1C3F6</accession>
<name>A0A2T1C3F6_9CYAN</name>
<evidence type="ECO:0000313" key="8">
    <source>
        <dbReference type="Proteomes" id="UP000238762"/>
    </source>
</evidence>
<dbReference type="CDD" id="cd09912">
    <property type="entry name" value="DLP_2"/>
    <property type="match status" value="1"/>
</dbReference>
<dbReference type="GO" id="GO:0016020">
    <property type="term" value="C:membrane"/>
    <property type="evidence" value="ECO:0007669"/>
    <property type="project" value="UniProtKB-SubCell"/>
</dbReference>
<keyword evidence="8" id="KW-1185">Reference proteome</keyword>
<dbReference type="GO" id="GO:0003924">
    <property type="term" value="F:GTPase activity"/>
    <property type="evidence" value="ECO:0007669"/>
    <property type="project" value="InterPro"/>
</dbReference>
<evidence type="ECO:0000256" key="4">
    <source>
        <dbReference type="ARBA" id="ARBA00023134"/>
    </source>
</evidence>
<dbReference type="Gene3D" id="3.40.50.300">
    <property type="entry name" value="P-loop containing nucleotide triphosphate hydrolases"/>
    <property type="match status" value="1"/>
</dbReference>
<feature type="domain" description="Dynamin N-terminal" evidence="6">
    <location>
        <begin position="33"/>
        <end position="187"/>
    </location>
</feature>
<evidence type="ECO:0000256" key="3">
    <source>
        <dbReference type="ARBA" id="ARBA00022801"/>
    </source>
</evidence>